<evidence type="ECO:0000256" key="2">
    <source>
        <dbReference type="ARBA" id="ARBA00022448"/>
    </source>
</evidence>
<dbReference type="InParanoid" id="A0A0G4FSW5"/>
<keyword evidence="9" id="KW-1185">Reference proteome</keyword>
<dbReference type="SUPFAM" id="SSF64356">
    <property type="entry name" value="SNARE-like"/>
    <property type="match status" value="1"/>
</dbReference>
<dbReference type="AlphaFoldDB" id="A0A0G4FSW5"/>
<dbReference type="OMA" id="MPIRTEG"/>
<dbReference type="CDD" id="cd14856">
    <property type="entry name" value="TRAPPC4_synbindin"/>
    <property type="match status" value="1"/>
</dbReference>
<proteinExistence type="inferred from homology"/>
<gene>
    <name evidence="8" type="ORF">Vbra_21673</name>
</gene>
<accession>A0A0G4FSW5</accession>
<dbReference type="STRING" id="1169540.A0A0G4FSW5"/>
<sequence length="147" mass="16598">MYTLYINNRHGSLVYQKDFLSDVKLTANDRIRLASTFHGLSAIAAQISPVNTSKRLPFGFLQTTGISLIEAEGFRIQCFETLTGLKFFAVASSTFPAVILDSFLKQVYEVYTDYVLKNPFHDIDMPIRCELFDRAVENLFNSIKGLG</sequence>
<dbReference type="SMART" id="SM01399">
    <property type="entry name" value="Sybindin"/>
    <property type="match status" value="1"/>
</dbReference>
<evidence type="ECO:0000313" key="8">
    <source>
        <dbReference type="EMBL" id="CEM17410.1"/>
    </source>
</evidence>
<dbReference type="PANTHER" id="PTHR23249:SF15">
    <property type="entry name" value="TRAFFICKING PROTEIN PARTICLE COMPLEX SUBUNIT 4"/>
    <property type="match status" value="1"/>
</dbReference>
<name>A0A0G4FSW5_VITBC</name>
<dbReference type="PhylomeDB" id="A0A0G4FSW5"/>
<evidence type="ECO:0000256" key="3">
    <source>
        <dbReference type="ARBA" id="ARBA00022824"/>
    </source>
</evidence>
<keyword evidence="3 7" id="KW-0256">Endoplasmic reticulum</keyword>
<evidence type="ECO:0000256" key="7">
    <source>
        <dbReference type="RuleBase" id="RU366065"/>
    </source>
</evidence>
<dbReference type="InterPro" id="IPR007233">
    <property type="entry name" value="TRAPPC"/>
</dbReference>
<reference evidence="8 9" key="1">
    <citation type="submission" date="2014-11" db="EMBL/GenBank/DDBJ databases">
        <authorList>
            <person name="Zhu J."/>
            <person name="Qi W."/>
            <person name="Song R."/>
        </authorList>
    </citation>
    <scope>NUCLEOTIDE SEQUENCE [LARGE SCALE GENOMIC DNA]</scope>
</reference>
<keyword evidence="2 7" id="KW-0813">Transport</keyword>
<dbReference type="InterPro" id="IPR011012">
    <property type="entry name" value="Longin-like_dom_sf"/>
</dbReference>
<comment type="subcellular location">
    <subcellularLocation>
        <location evidence="7">Endoplasmic reticulum</location>
    </subcellularLocation>
    <subcellularLocation>
        <location evidence="7">Golgi apparatus</location>
        <location evidence="7">cis-Golgi network</location>
    </subcellularLocation>
    <subcellularLocation>
        <location evidence="1">Golgi apparatus</location>
    </subcellularLocation>
</comment>
<dbReference type="Gene3D" id="3.30.450.70">
    <property type="match status" value="1"/>
</dbReference>
<evidence type="ECO:0000256" key="4">
    <source>
        <dbReference type="ARBA" id="ARBA00022892"/>
    </source>
</evidence>
<keyword evidence="5 7" id="KW-0333">Golgi apparatus</keyword>
<organism evidence="8 9">
    <name type="scientific">Vitrella brassicaformis (strain CCMP3155)</name>
    <dbReference type="NCBI Taxonomy" id="1169540"/>
    <lineage>
        <taxon>Eukaryota</taxon>
        <taxon>Sar</taxon>
        <taxon>Alveolata</taxon>
        <taxon>Colpodellida</taxon>
        <taxon>Vitrellaceae</taxon>
        <taxon>Vitrella</taxon>
    </lineage>
</organism>
<dbReference type="VEuPathDB" id="CryptoDB:Vbra_21673"/>
<dbReference type="OrthoDB" id="246406at2759"/>
<dbReference type="Pfam" id="PF04099">
    <property type="entry name" value="Sybindin"/>
    <property type="match status" value="1"/>
</dbReference>
<evidence type="ECO:0000256" key="1">
    <source>
        <dbReference type="ARBA" id="ARBA00004555"/>
    </source>
</evidence>
<dbReference type="PANTHER" id="PTHR23249">
    <property type="entry name" value="TRAFFICKING PROTEIN PARTICLE COMPLEX SUBUNIT"/>
    <property type="match status" value="1"/>
</dbReference>
<dbReference type="GO" id="GO:0006888">
    <property type="term" value="P:endoplasmic reticulum to Golgi vesicle-mediated transport"/>
    <property type="evidence" value="ECO:0007669"/>
    <property type="project" value="UniProtKB-UniRule"/>
</dbReference>
<dbReference type="EMBL" id="CDMY01000488">
    <property type="protein sequence ID" value="CEM17410.1"/>
    <property type="molecule type" value="Genomic_DNA"/>
</dbReference>
<dbReference type="Proteomes" id="UP000041254">
    <property type="component" value="Unassembled WGS sequence"/>
</dbReference>
<protein>
    <recommendedName>
        <fullName evidence="7">Trafficking protein particle complex subunit</fullName>
    </recommendedName>
</protein>
<comment type="subunit">
    <text evidence="7">Part of the multisubunit transport protein particle (TRAPP) complex.</text>
</comment>
<dbReference type="GO" id="GO:0030008">
    <property type="term" value="C:TRAPP complex"/>
    <property type="evidence" value="ECO:0007669"/>
    <property type="project" value="UniProtKB-UniRule"/>
</dbReference>
<comment type="similarity">
    <text evidence="6">Belongs to the TRAPP small subunits family. TRAPPC4 subfamily.</text>
</comment>
<evidence type="ECO:0000256" key="6">
    <source>
        <dbReference type="ARBA" id="ARBA00038179"/>
    </source>
</evidence>
<dbReference type="GO" id="GO:0005794">
    <property type="term" value="C:Golgi apparatus"/>
    <property type="evidence" value="ECO:0007669"/>
    <property type="project" value="UniProtKB-SubCell"/>
</dbReference>
<evidence type="ECO:0000313" key="9">
    <source>
        <dbReference type="Proteomes" id="UP000041254"/>
    </source>
</evidence>
<dbReference type="FunCoup" id="A0A0G4FSW5">
    <property type="interactions" value="96"/>
</dbReference>
<keyword evidence="4 7" id="KW-0931">ER-Golgi transport</keyword>
<evidence type="ECO:0000256" key="5">
    <source>
        <dbReference type="ARBA" id="ARBA00023034"/>
    </source>
</evidence>
<dbReference type="GO" id="GO:0005783">
    <property type="term" value="C:endoplasmic reticulum"/>
    <property type="evidence" value="ECO:0007669"/>
    <property type="project" value="UniProtKB-SubCell"/>
</dbReference>